<sequence>MTSHKRTTIIGSGVNGLTTAIVLQEAGWDVAIW</sequence>
<dbReference type="SUPFAM" id="SSF51971">
    <property type="entry name" value="Nucleotide-binding domain"/>
    <property type="match status" value="1"/>
</dbReference>
<dbReference type="Gene3D" id="3.40.50.720">
    <property type="entry name" value="NAD(P)-binding Rossmann-like Domain"/>
    <property type="match status" value="1"/>
</dbReference>
<dbReference type="AlphaFoldDB" id="A0A6J4M8Z3"/>
<evidence type="ECO:0008006" key="2">
    <source>
        <dbReference type="Google" id="ProtNLM"/>
    </source>
</evidence>
<accession>A0A6J4M8Z3</accession>
<evidence type="ECO:0000313" key="1">
    <source>
        <dbReference type="EMBL" id="CAA9349108.1"/>
    </source>
</evidence>
<proteinExistence type="predicted"/>
<feature type="non-terminal residue" evidence="1">
    <location>
        <position position="33"/>
    </location>
</feature>
<protein>
    <recommendedName>
        <fullName evidence="2">FAD dependent oxidoreductase domain-containing protein</fullName>
    </recommendedName>
</protein>
<name>A0A6J4M8Z3_9CYAN</name>
<gene>
    <name evidence="1" type="ORF">AVDCRST_MAG94-2699</name>
</gene>
<dbReference type="EMBL" id="CADCTY010000944">
    <property type="protein sequence ID" value="CAA9349108.1"/>
    <property type="molecule type" value="Genomic_DNA"/>
</dbReference>
<organism evidence="1">
    <name type="scientific">uncultured Leptolyngbya sp</name>
    <dbReference type="NCBI Taxonomy" id="332963"/>
    <lineage>
        <taxon>Bacteria</taxon>
        <taxon>Bacillati</taxon>
        <taxon>Cyanobacteriota</taxon>
        <taxon>Cyanophyceae</taxon>
        <taxon>Leptolyngbyales</taxon>
        <taxon>Leptolyngbyaceae</taxon>
        <taxon>Leptolyngbya group</taxon>
        <taxon>Leptolyngbya</taxon>
        <taxon>environmental samples</taxon>
    </lineage>
</organism>
<reference evidence="1" key="1">
    <citation type="submission" date="2020-02" db="EMBL/GenBank/DDBJ databases">
        <authorList>
            <person name="Meier V. D."/>
        </authorList>
    </citation>
    <scope>NUCLEOTIDE SEQUENCE</scope>
    <source>
        <strain evidence="1">AVDCRST_MAG94</strain>
    </source>
</reference>